<comment type="domain">
    <text evidence="13">The J domain is necessary and sufficient to stimulate DnaK ATPase activity. Zinc center 1 plays an important role in the autonomous, DnaK-independent chaperone activity of DnaJ. Zinc center 2 is essential for interaction with DnaK and for DnaJ activity.</text>
</comment>
<dbReference type="PROSITE" id="PS00636">
    <property type="entry name" value="DNAJ_1"/>
    <property type="match status" value="1"/>
</dbReference>
<dbReference type="Gene3D" id="2.10.230.10">
    <property type="entry name" value="Heat shock protein DnaJ, cysteine-rich domain"/>
    <property type="match status" value="1"/>
</dbReference>
<evidence type="ECO:0000256" key="9">
    <source>
        <dbReference type="ARBA" id="ARBA00023016"/>
    </source>
</evidence>
<evidence type="ECO:0000256" key="2">
    <source>
        <dbReference type="ARBA" id="ARBA00011738"/>
    </source>
</evidence>
<evidence type="ECO:0000256" key="8">
    <source>
        <dbReference type="ARBA" id="ARBA00022833"/>
    </source>
</evidence>
<evidence type="ECO:0000256" key="7">
    <source>
        <dbReference type="ARBA" id="ARBA00022771"/>
    </source>
</evidence>
<keyword evidence="6 13" id="KW-0677">Repeat</keyword>
<feature type="domain" description="CR-type" evidence="16">
    <location>
        <begin position="135"/>
        <end position="213"/>
    </location>
</feature>
<evidence type="ECO:0000256" key="10">
    <source>
        <dbReference type="ARBA" id="ARBA00023186"/>
    </source>
</evidence>
<dbReference type="AlphaFoldDB" id="V5ZBE2"/>
<comment type="function">
    <text evidence="13">Participates actively in the response to hyperosmotic and heat shock by preventing the aggregation of stress-denatured proteins and by disaggregating proteins, also in an autonomous, DnaK-independent fashion. Unfolded proteins bind initially to DnaJ; upon interaction with the DnaJ-bound protein, DnaK hydrolyzes its bound ATP, resulting in the formation of a stable complex. GrpE releases ADP from DnaK; ATP binding to DnaK triggers the release of the substrate protein, thus completing the reaction cycle. Several rounds of ATP-dependent interactions between DnaJ, DnaK and GrpE are required for fully efficient folding. Also involved, together with DnaK and GrpE, in the DNA replication of plasmids through activation of initiation proteins.</text>
</comment>
<dbReference type="GO" id="GO:0008270">
    <property type="term" value="F:zinc ion binding"/>
    <property type="evidence" value="ECO:0007669"/>
    <property type="project" value="UniProtKB-UniRule"/>
</dbReference>
<feature type="binding site" evidence="13">
    <location>
        <position position="204"/>
    </location>
    <ligand>
        <name>Zn(2+)</name>
        <dbReference type="ChEBI" id="CHEBI:29105"/>
        <label>1</label>
    </ligand>
</feature>
<feature type="binding site" evidence="13">
    <location>
        <position position="151"/>
    </location>
    <ligand>
        <name>Zn(2+)</name>
        <dbReference type="ChEBI" id="CHEBI:29105"/>
        <label>1</label>
    </ligand>
</feature>
<dbReference type="InterPro" id="IPR036869">
    <property type="entry name" value="J_dom_sf"/>
</dbReference>
<feature type="zinc finger region" description="CR-type" evidence="14">
    <location>
        <begin position="135"/>
        <end position="213"/>
    </location>
</feature>
<accession>V5ZBE2</accession>
<dbReference type="Proteomes" id="UP000018217">
    <property type="component" value="Unassembled WGS sequence"/>
</dbReference>
<feature type="binding site" evidence="13">
    <location>
        <position position="201"/>
    </location>
    <ligand>
        <name>Zn(2+)</name>
        <dbReference type="ChEBI" id="CHEBI:29105"/>
        <label>1</label>
    </ligand>
</feature>
<dbReference type="PRINTS" id="PR00625">
    <property type="entry name" value="JDOMAIN"/>
</dbReference>
<evidence type="ECO:0000256" key="5">
    <source>
        <dbReference type="ARBA" id="ARBA00022723"/>
    </source>
</evidence>
<gene>
    <name evidence="13 17" type="primary">dnaJ</name>
    <name evidence="17" type="ORF">EPIR_2979</name>
</gene>
<dbReference type="InterPro" id="IPR001305">
    <property type="entry name" value="HSP_DnaJ_Cys-rich_dom"/>
</dbReference>
<dbReference type="CDD" id="cd10747">
    <property type="entry name" value="DnaJ_C"/>
    <property type="match status" value="1"/>
</dbReference>
<dbReference type="OrthoDB" id="9779889at2"/>
<keyword evidence="3 13" id="KW-0963">Cytoplasm</keyword>
<evidence type="ECO:0000256" key="13">
    <source>
        <dbReference type="HAMAP-Rule" id="MF_01152"/>
    </source>
</evidence>
<feature type="domain" description="J" evidence="15">
    <location>
        <begin position="5"/>
        <end position="70"/>
    </location>
</feature>
<dbReference type="InterPro" id="IPR018253">
    <property type="entry name" value="DnaJ_domain_CS"/>
</dbReference>
<keyword evidence="4 13" id="KW-0235">DNA replication</keyword>
<dbReference type="FunFam" id="1.10.287.110:FF:000003">
    <property type="entry name" value="Molecular chaperone DnaJ"/>
    <property type="match status" value="1"/>
</dbReference>
<evidence type="ECO:0000313" key="18">
    <source>
        <dbReference type="Proteomes" id="UP000018217"/>
    </source>
</evidence>
<dbReference type="SMART" id="SM00271">
    <property type="entry name" value="DnaJ"/>
    <property type="match status" value="1"/>
</dbReference>
<comment type="cofactor">
    <cofactor evidence="13">
        <name>Zn(2+)</name>
        <dbReference type="ChEBI" id="CHEBI:29105"/>
    </cofactor>
    <text evidence="13">Binds 2 Zn(2+) ions per monomer.</text>
</comment>
<dbReference type="Pfam" id="PF01556">
    <property type="entry name" value="DnaJ_C"/>
    <property type="match status" value="1"/>
</dbReference>
<sequence>MAKRDYYEILGVAKSADEREIKKAYKRLAMKFHPDRNQGDKESEGKFKEIKEAYEILTDGQKRAAYDQYGHAAFEQGGMGGGGHGGFGGGGADFSDIFGDVFGDIFGGGRRQQRAARGADLRYNMELSLEEAVRGVSKEIRIPTLEECGVCHGSGAKAGTKPQTCSTCHGAGQVQMRQGFFTVQQACPTCHGRGSVIKDPCNACHGHGRVEKSKTLSVKIPAGVDTGDRIRLNGEGEAGEQGAPAGDLYVQVQVRKHHIFEREENNLYCEVPINFVMAALGGEIEVPTLDGRVNLKVPAETQTGKLFRMRGKGVKSVRGGAQGDLLCRVVVETPVSLSEKQKTLLRELDESFGGPSGEKNSPRSKTFFDGVKKFFDDLTR</sequence>
<dbReference type="PROSITE" id="PS50076">
    <property type="entry name" value="DNAJ_2"/>
    <property type="match status" value="1"/>
</dbReference>
<evidence type="ECO:0000256" key="3">
    <source>
        <dbReference type="ARBA" id="ARBA00022490"/>
    </source>
</evidence>
<dbReference type="CDD" id="cd06257">
    <property type="entry name" value="DnaJ"/>
    <property type="match status" value="1"/>
</dbReference>
<dbReference type="CDD" id="cd10719">
    <property type="entry name" value="DnaJ_zf"/>
    <property type="match status" value="1"/>
</dbReference>
<feature type="repeat" description="CXXCXGXG motif" evidence="13">
    <location>
        <begin position="148"/>
        <end position="155"/>
    </location>
</feature>
<keyword evidence="7 13" id="KW-0863">Zinc-finger</keyword>
<comment type="similarity">
    <text evidence="11 13">Belongs to the DnaJ family.</text>
</comment>
<name>V5ZBE2_9GAMM</name>
<evidence type="ECO:0000259" key="16">
    <source>
        <dbReference type="PROSITE" id="PS51188"/>
    </source>
</evidence>
<feature type="binding site" evidence="13">
    <location>
        <position position="165"/>
    </location>
    <ligand>
        <name>Zn(2+)</name>
        <dbReference type="ChEBI" id="CHEBI:29105"/>
        <label>2</label>
    </ligand>
</feature>
<dbReference type="STRING" id="1161919.EPIR_2979"/>
<dbReference type="Gene3D" id="2.60.260.20">
    <property type="entry name" value="Urease metallochaperone UreE, N-terminal domain"/>
    <property type="match status" value="2"/>
</dbReference>
<dbReference type="SUPFAM" id="SSF49493">
    <property type="entry name" value="HSP40/DnaJ peptide-binding domain"/>
    <property type="match status" value="2"/>
</dbReference>
<feature type="binding site" evidence="13">
    <location>
        <position position="148"/>
    </location>
    <ligand>
        <name>Zn(2+)</name>
        <dbReference type="ChEBI" id="CHEBI:29105"/>
        <label>1</label>
    </ligand>
</feature>
<dbReference type="GO" id="GO:0005737">
    <property type="term" value="C:cytoplasm"/>
    <property type="evidence" value="ECO:0007669"/>
    <property type="project" value="UniProtKB-SubCell"/>
</dbReference>
<dbReference type="GO" id="GO:0042026">
    <property type="term" value="P:protein refolding"/>
    <property type="evidence" value="ECO:0007669"/>
    <property type="project" value="TreeGrafter"/>
</dbReference>
<keyword evidence="9 13" id="KW-0346">Stress response</keyword>
<proteinExistence type="inferred from homology"/>
<keyword evidence="10 13" id="KW-0143">Chaperone</keyword>
<dbReference type="InterPro" id="IPR036410">
    <property type="entry name" value="HSP_DnaJ_Cys-rich_dom_sf"/>
</dbReference>
<dbReference type="HAMAP" id="MF_01152">
    <property type="entry name" value="DnaJ"/>
    <property type="match status" value="1"/>
</dbReference>
<dbReference type="GO" id="GO:0031072">
    <property type="term" value="F:heat shock protein binding"/>
    <property type="evidence" value="ECO:0007669"/>
    <property type="project" value="InterPro"/>
</dbReference>
<dbReference type="GO" id="GO:0005524">
    <property type="term" value="F:ATP binding"/>
    <property type="evidence" value="ECO:0007669"/>
    <property type="project" value="InterPro"/>
</dbReference>
<evidence type="ECO:0000256" key="6">
    <source>
        <dbReference type="ARBA" id="ARBA00022737"/>
    </source>
</evidence>
<evidence type="ECO:0000256" key="4">
    <source>
        <dbReference type="ARBA" id="ARBA00022705"/>
    </source>
</evidence>
<keyword evidence="5 13" id="KW-0479">Metal-binding</keyword>
<protein>
    <recommendedName>
        <fullName evidence="12 13">Chaperone protein DnaJ</fullName>
    </recommendedName>
</protein>
<comment type="subcellular location">
    <subcellularLocation>
        <location evidence="1 13">Cytoplasm</location>
    </subcellularLocation>
</comment>
<dbReference type="GO" id="GO:0006260">
    <property type="term" value="P:DNA replication"/>
    <property type="evidence" value="ECO:0007669"/>
    <property type="project" value="UniProtKB-KW"/>
</dbReference>
<dbReference type="PANTHER" id="PTHR43096:SF48">
    <property type="entry name" value="CHAPERONE PROTEIN DNAJ"/>
    <property type="match status" value="1"/>
</dbReference>
<feature type="repeat" description="CXXCXGXG motif" evidence="13">
    <location>
        <begin position="187"/>
        <end position="194"/>
    </location>
</feature>
<dbReference type="NCBIfam" id="NF008035">
    <property type="entry name" value="PRK10767.1"/>
    <property type="match status" value="1"/>
</dbReference>
<dbReference type="RefSeq" id="WP_023656111.1">
    <property type="nucleotide sequence ID" value="NZ_CAHS01000017.1"/>
</dbReference>
<keyword evidence="8 13" id="KW-0862">Zinc</keyword>
<keyword evidence="18" id="KW-1185">Reference proteome</keyword>
<dbReference type="InterPro" id="IPR002939">
    <property type="entry name" value="DnaJ_C"/>
</dbReference>
<organism evidence="17 18">
    <name type="scientific">Erwinia piriflorinigrans CFBP 5888</name>
    <dbReference type="NCBI Taxonomy" id="1161919"/>
    <lineage>
        <taxon>Bacteria</taxon>
        <taxon>Pseudomonadati</taxon>
        <taxon>Pseudomonadota</taxon>
        <taxon>Gammaproteobacteria</taxon>
        <taxon>Enterobacterales</taxon>
        <taxon>Erwiniaceae</taxon>
        <taxon>Erwinia</taxon>
    </lineage>
</organism>
<dbReference type="SUPFAM" id="SSF57938">
    <property type="entry name" value="DnaJ/Hsp40 cysteine-rich domain"/>
    <property type="match status" value="1"/>
</dbReference>
<dbReference type="NCBIfam" id="TIGR02349">
    <property type="entry name" value="DnaJ_bact"/>
    <property type="match status" value="1"/>
</dbReference>
<dbReference type="InterPro" id="IPR012724">
    <property type="entry name" value="DnaJ"/>
</dbReference>
<dbReference type="InterPro" id="IPR008971">
    <property type="entry name" value="HSP40/DnaJ_pept-bd"/>
</dbReference>
<dbReference type="PROSITE" id="PS51188">
    <property type="entry name" value="ZF_CR"/>
    <property type="match status" value="1"/>
</dbReference>
<dbReference type="InterPro" id="IPR001623">
    <property type="entry name" value="DnaJ_domain"/>
</dbReference>
<dbReference type="FunFam" id="2.10.230.10:FF:000002">
    <property type="entry name" value="Molecular chaperone DnaJ"/>
    <property type="match status" value="1"/>
</dbReference>
<evidence type="ECO:0000256" key="12">
    <source>
        <dbReference type="ARBA" id="ARBA00067609"/>
    </source>
</evidence>
<evidence type="ECO:0000313" key="17">
    <source>
        <dbReference type="EMBL" id="CCG88342.1"/>
    </source>
</evidence>
<comment type="subunit">
    <text evidence="2 13">Homodimer.</text>
</comment>
<comment type="caution">
    <text evidence="17">The sequence shown here is derived from an EMBL/GenBank/DDBJ whole genome shotgun (WGS) entry which is preliminary data.</text>
</comment>
<dbReference type="Gene3D" id="1.10.287.110">
    <property type="entry name" value="DnaJ domain"/>
    <property type="match status" value="1"/>
</dbReference>
<dbReference type="SUPFAM" id="SSF46565">
    <property type="entry name" value="Chaperone J-domain"/>
    <property type="match status" value="1"/>
</dbReference>
<evidence type="ECO:0000256" key="14">
    <source>
        <dbReference type="PROSITE-ProRule" id="PRU00546"/>
    </source>
</evidence>
<dbReference type="Pfam" id="PF00684">
    <property type="entry name" value="DnaJ_CXXCXGXG"/>
    <property type="match status" value="1"/>
</dbReference>
<dbReference type="Pfam" id="PF00226">
    <property type="entry name" value="DnaJ"/>
    <property type="match status" value="1"/>
</dbReference>
<evidence type="ECO:0000259" key="15">
    <source>
        <dbReference type="PROSITE" id="PS50076"/>
    </source>
</evidence>
<feature type="binding site" evidence="13">
    <location>
        <position position="187"/>
    </location>
    <ligand>
        <name>Zn(2+)</name>
        <dbReference type="ChEBI" id="CHEBI:29105"/>
        <label>2</label>
    </ligand>
</feature>
<feature type="binding site" evidence="13">
    <location>
        <position position="168"/>
    </location>
    <ligand>
        <name>Zn(2+)</name>
        <dbReference type="ChEBI" id="CHEBI:29105"/>
        <label>2</label>
    </ligand>
</feature>
<feature type="binding site" evidence="13">
    <location>
        <position position="190"/>
    </location>
    <ligand>
        <name>Zn(2+)</name>
        <dbReference type="ChEBI" id="CHEBI:29105"/>
        <label>2</label>
    </ligand>
</feature>
<reference evidence="17 18" key="1">
    <citation type="journal article" date="2013" name="Syst. Appl. Microbiol.">
        <title>Phylogenetic position and virulence apparatus of the pear flower necrosis pathogen Erwinia piriflorinigrans CFBP 5888T as assessed by comparative genomics.</title>
        <authorList>
            <person name="Smits T.H."/>
            <person name="Rezzonico F."/>
            <person name="Lopez M.M."/>
            <person name="Blom J."/>
            <person name="Goesmann A."/>
            <person name="Frey J.E."/>
            <person name="Duffy B."/>
        </authorList>
    </citation>
    <scope>NUCLEOTIDE SEQUENCE [LARGE SCALE GENOMIC DNA]</scope>
    <source>
        <strain evidence="18">CFBP5888</strain>
    </source>
</reference>
<dbReference type="GO" id="GO:0009408">
    <property type="term" value="P:response to heat"/>
    <property type="evidence" value="ECO:0007669"/>
    <property type="project" value="InterPro"/>
</dbReference>
<evidence type="ECO:0000256" key="1">
    <source>
        <dbReference type="ARBA" id="ARBA00004496"/>
    </source>
</evidence>
<dbReference type="PANTHER" id="PTHR43096">
    <property type="entry name" value="DNAJ HOMOLOG 1, MITOCHONDRIAL-RELATED"/>
    <property type="match status" value="1"/>
</dbReference>
<feature type="repeat" description="CXXCXGXG motif" evidence="13">
    <location>
        <begin position="165"/>
        <end position="172"/>
    </location>
</feature>
<evidence type="ECO:0000256" key="11">
    <source>
        <dbReference type="ARBA" id="ARBA00061004"/>
    </source>
</evidence>
<dbReference type="GO" id="GO:0051082">
    <property type="term" value="F:unfolded protein binding"/>
    <property type="evidence" value="ECO:0007669"/>
    <property type="project" value="UniProtKB-UniRule"/>
</dbReference>
<feature type="repeat" description="CXXCXGXG motif" evidence="13">
    <location>
        <begin position="201"/>
        <end position="208"/>
    </location>
</feature>
<dbReference type="FunFam" id="2.60.260.20:FF:000004">
    <property type="entry name" value="Molecular chaperone DnaJ"/>
    <property type="match status" value="1"/>
</dbReference>
<dbReference type="EMBL" id="CAHS01000017">
    <property type="protein sequence ID" value="CCG88342.1"/>
    <property type="molecule type" value="Genomic_DNA"/>
</dbReference>